<feature type="domain" description="Calcium/calmodulin-dependent protein kinase II association-domain" evidence="1">
    <location>
        <begin position="1"/>
        <end position="51"/>
    </location>
</feature>
<dbReference type="InterPro" id="IPR032710">
    <property type="entry name" value="NTF2-like_dom_sf"/>
</dbReference>
<evidence type="ECO:0000313" key="2">
    <source>
        <dbReference type="EMBL" id="PIO60789.1"/>
    </source>
</evidence>
<gene>
    <name evidence="2" type="ORF">TELCIR_17707</name>
</gene>
<dbReference type="GO" id="GO:0004683">
    <property type="term" value="F:calcium/calmodulin-dependent protein kinase activity"/>
    <property type="evidence" value="ECO:0007669"/>
    <property type="project" value="InterPro"/>
</dbReference>
<organism evidence="2 3">
    <name type="scientific">Teladorsagia circumcincta</name>
    <name type="common">Brown stomach worm</name>
    <name type="synonym">Ostertagia circumcincta</name>
    <dbReference type="NCBI Taxonomy" id="45464"/>
    <lineage>
        <taxon>Eukaryota</taxon>
        <taxon>Metazoa</taxon>
        <taxon>Ecdysozoa</taxon>
        <taxon>Nematoda</taxon>
        <taxon>Chromadorea</taxon>
        <taxon>Rhabditida</taxon>
        <taxon>Rhabditina</taxon>
        <taxon>Rhabditomorpha</taxon>
        <taxon>Strongyloidea</taxon>
        <taxon>Trichostrongylidae</taxon>
        <taxon>Teladorsagia</taxon>
    </lineage>
</organism>
<accession>A0A2G9TS11</accession>
<keyword evidence="3" id="KW-1185">Reference proteome</keyword>
<dbReference type="SUPFAM" id="SSF54427">
    <property type="entry name" value="NTF2-like"/>
    <property type="match status" value="1"/>
</dbReference>
<dbReference type="EMBL" id="KZ354779">
    <property type="protein sequence ID" value="PIO60789.1"/>
    <property type="molecule type" value="Genomic_DNA"/>
</dbReference>
<dbReference type="Proteomes" id="UP000230423">
    <property type="component" value="Unassembled WGS sequence"/>
</dbReference>
<protein>
    <recommendedName>
        <fullName evidence="1">Calcium/calmodulin-dependent protein kinase II association-domain domain-containing protein</fullName>
    </recommendedName>
</protein>
<reference evidence="2 3" key="1">
    <citation type="submission" date="2015-09" db="EMBL/GenBank/DDBJ databases">
        <title>Draft genome of the parasitic nematode Teladorsagia circumcincta isolate WARC Sus (inbred).</title>
        <authorList>
            <person name="Mitreva M."/>
        </authorList>
    </citation>
    <scope>NUCLEOTIDE SEQUENCE [LARGE SCALE GENOMIC DNA]</scope>
    <source>
        <strain evidence="2 3">S</strain>
    </source>
</reference>
<sequence length="100" mass="11745">MLNPNVHVMGEEGACIAYVRLTQFMDRNGEARTRQTQESRVWQKKAGRWKNPVAEGVMRSILEKSPFQCLISVLWEFETRRDRTEDLCPCNTVKYSEDFM</sequence>
<evidence type="ECO:0000259" key="1">
    <source>
        <dbReference type="Pfam" id="PF08332"/>
    </source>
</evidence>
<proteinExistence type="predicted"/>
<name>A0A2G9TS11_TELCI</name>
<dbReference type="OrthoDB" id="336747at2759"/>
<evidence type="ECO:0000313" key="3">
    <source>
        <dbReference type="Proteomes" id="UP000230423"/>
    </source>
</evidence>
<dbReference type="Pfam" id="PF08332">
    <property type="entry name" value="CaMKII_AD"/>
    <property type="match status" value="1"/>
</dbReference>
<dbReference type="AlphaFoldDB" id="A0A2G9TS11"/>
<feature type="non-terminal residue" evidence="2">
    <location>
        <position position="100"/>
    </location>
</feature>
<dbReference type="Gene3D" id="3.10.450.50">
    <property type="match status" value="1"/>
</dbReference>
<dbReference type="GO" id="GO:0005516">
    <property type="term" value="F:calmodulin binding"/>
    <property type="evidence" value="ECO:0007669"/>
    <property type="project" value="InterPro"/>
</dbReference>
<dbReference type="InterPro" id="IPR013543">
    <property type="entry name" value="Ca/CaM-dep_prot_kinase-assoc"/>
</dbReference>